<organism evidence="2 3">
    <name type="scientific">Yersinia pseudotuberculosis</name>
    <dbReference type="NCBI Taxonomy" id="633"/>
    <lineage>
        <taxon>Bacteria</taxon>
        <taxon>Pseudomonadati</taxon>
        <taxon>Pseudomonadota</taxon>
        <taxon>Gammaproteobacteria</taxon>
        <taxon>Enterobacterales</taxon>
        <taxon>Yersiniaceae</taxon>
        <taxon>Yersinia</taxon>
    </lineage>
</organism>
<accession>A0A380Q4M0</accession>
<evidence type="ECO:0000313" key="2">
    <source>
        <dbReference type="EMBL" id="SUP80728.1"/>
    </source>
</evidence>
<feature type="compositionally biased region" description="Basic residues" evidence="1">
    <location>
        <begin position="51"/>
        <end position="60"/>
    </location>
</feature>
<sequence length="60" mass="6615">MVKHDDIVKQEGLQCAVGYLTKIDTFARLALPGNMRTFGRGEVKTLNKSGKPGRKRAQPS</sequence>
<evidence type="ECO:0000256" key="1">
    <source>
        <dbReference type="SAM" id="MobiDB-lite"/>
    </source>
</evidence>
<name>A0A380Q4M0_YERPU</name>
<protein>
    <submittedName>
        <fullName evidence="2">Uncharacterized protein</fullName>
    </submittedName>
</protein>
<dbReference type="EMBL" id="UHJC01000001">
    <property type="protein sequence ID" value="SUP80728.1"/>
    <property type="molecule type" value="Genomic_DNA"/>
</dbReference>
<dbReference type="Proteomes" id="UP000255087">
    <property type="component" value="Unassembled WGS sequence"/>
</dbReference>
<dbReference type="AlphaFoldDB" id="A0A380Q4M0"/>
<gene>
    <name evidence="2" type="ORF">NCTC8580_00796</name>
</gene>
<feature type="region of interest" description="Disordered" evidence="1">
    <location>
        <begin position="41"/>
        <end position="60"/>
    </location>
</feature>
<reference evidence="2 3" key="1">
    <citation type="submission" date="2018-06" db="EMBL/GenBank/DDBJ databases">
        <authorList>
            <consortium name="Pathogen Informatics"/>
            <person name="Doyle S."/>
        </authorList>
    </citation>
    <scope>NUCLEOTIDE SEQUENCE [LARGE SCALE GENOMIC DNA]</scope>
    <source>
        <strain evidence="2 3">NCTC8580</strain>
    </source>
</reference>
<evidence type="ECO:0000313" key="3">
    <source>
        <dbReference type="Proteomes" id="UP000255087"/>
    </source>
</evidence>
<proteinExistence type="predicted"/>